<dbReference type="RefSeq" id="WP_199390058.1">
    <property type="nucleotide sequence ID" value="NZ_JAEMHL010000008.1"/>
</dbReference>
<name>A0ABS0YGY7_9BACT</name>
<dbReference type="SUPFAM" id="SSF53756">
    <property type="entry name" value="UDP-Glycosyltransferase/glycogen phosphorylase"/>
    <property type="match status" value="1"/>
</dbReference>
<protein>
    <submittedName>
        <fullName evidence="4">Glycosyltransferase</fullName>
    </submittedName>
</protein>
<reference evidence="4 5" key="1">
    <citation type="submission" date="2020-12" db="EMBL/GenBank/DDBJ databases">
        <title>Geomonas sp. Red421, isolated from paddy soil.</title>
        <authorList>
            <person name="Xu Z."/>
            <person name="Zhang Z."/>
            <person name="Masuda Y."/>
            <person name="Itoh H."/>
            <person name="Senoo K."/>
        </authorList>
    </citation>
    <scope>NUCLEOTIDE SEQUENCE [LARGE SCALE GENOMIC DNA]</scope>
    <source>
        <strain evidence="4 5">Red421</strain>
    </source>
</reference>
<gene>
    <name evidence="4" type="ORF">JFN91_15320</name>
</gene>
<dbReference type="EMBL" id="JAEMHL010000008">
    <property type="protein sequence ID" value="MBJ6751584.1"/>
    <property type="molecule type" value="Genomic_DNA"/>
</dbReference>
<dbReference type="Proteomes" id="UP000614714">
    <property type="component" value="Unassembled WGS sequence"/>
</dbReference>
<dbReference type="Pfam" id="PF13692">
    <property type="entry name" value="Glyco_trans_1_4"/>
    <property type="match status" value="1"/>
</dbReference>
<dbReference type="Pfam" id="PF13439">
    <property type="entry name" value="Glyco_transf_4"/>
    <property type="match status" value="1"/>
</dbReference>
<dbReference type="CDD" id="cd03801">
    <property type="entry name" value="GT4_PimA-like"/>
    <property type="match status" value="1"/>
</dbReference>
<accession>A0ABS0YGY7</accession>
<proteinExistence type="predicted"/>
<feature type="domain" description="Glycosyltransferase subfamily 4-like N-terminal" evidence="3">
    <location>
        <begin position="17"/>
        <end position="208"/>
    </location>
</feature>
<keyword evidence="2" id="KW-0808">Transferase</keyword>
<dbReference type="PANTHER" id="PTHR12526:SF510">
    <property type="entry name" value="D-INOSITOL 3-PHOSPHATE GLYCOSYLTRANSFERASE"/>
    <property type="match status" value="1"/>
</dbReference>
<dbReference type="Gene3D" id="3.40.50.2000">
    <property type="entry name" value="Glycogen Phosphorylase B"/>
    <property type="match status" value="2"/>
</dbReference>
<evidence type="ECO:0000313" key="4">
    <source>
        <dbReference type="EMBL" id="MBJ6751584.1"/>
    </source>
</evidence>
<evidence type="ECO:0000259" key="3">
    <source>
        <dbReference type="Pfam" id="PF13439"/>
    </source>
</evidence>
<dbReference type="InterPro" id="IPR028098">
    <property type="entry name" value="Glyco_trans_4-like_N"/>
</dbReference>
<comment type="caution">
    <text evidence="4">The sequence shown here is derived from an EMBL/GenBank/DDBJ whole genome shotgun (WGS) entry which is preliminary data.</text>
</comment>
<evidence type="ECO:0000256" key="2">
    <source>
        <dbReference type="ARBA" id="ARBA00022679"/>
    </source>
</evidence>
<evidence type="ECO:0000313" key="5">
    <source>
        <dbReference type="Proteomes" id="UP000614714"/>
    </source>
</evidence>
<evidence type="ECO:0000256" key="1">
    <source>
        <dbReference type="ARBA" id="ARBA00022676"/>
    </source>
</evidence>
<dbReference type="PANTHER" id="PTHR12526">
    <property type="entry name" value="GLYCOSYLTRANSFERASE"/>
    <property type="match status" value="1"/>
</dbReference>
<organism evidence="4 5">
    <name type="scientific">Geomonas anaerohicana</name>
    <dbReference type="NCBI Taxonomy" id="2798583"/>
    <lineage>
        <taxon>Bacteria</taxon>
        <taxon>Pseudomonadati</taxon>
        <taxon>Thermodesulfobacteriota</taxon>
        <taxon>Desulfuromonadia</taxon>
        <taxon>Geobacterales</taxon>
        <taxon>Geobacteraceae</taxon>
        <taxon>Geomonas</taxon>
    </lineage>
</organism>
<keyword evidence="1" id="KW-0328">Glycosyltransferase</keyword>
<keyword evidence="5" id="KW-1185">Reference proteome</keyword>
<sequence length="394" mass="44502">MKILIIAPFLPYPLDQGGKIRVFNIIKNLIARHSVTLAVTVDDRRAVELGPLQHMCSEVLLFERPAQLWPDRARFFTSTAPYNVIRYRCAEMRNALRQLHQNKRFDVVQIEFAMMWPYADLFPDTPVVLDAHNIEHDNVRQIGQSAKTLPWKILYEIERRRLQAVEEQAWRECQLCFAVSDQEREKIAASVGRGDKVITAPNGVDPERFKFRKRLKSGKRILFLGGMDYAPNLDAARYFLAEVLPLIRAEDSEVSVMLVGRELSRLGPLAELPGVQCHESVPEVLPWFYEADLLAVSLRQGAGTRIKVLEAMAAGLPVVSTTKGCEGISARNGQELLVADTPMALAKAMVEVIRSPDVAQTLAQKAHQMVINGYTWESATRKMEEAYRVLGNHD</sequence>